<gene>
    <name evidence="2" type="ORF">Malapachy_1460</name>
</gene>
<evidence type="ECO:0000313" key="3">
    <source>
        <dbReference type="Proteomes" id="UP000037751"/>
    </source>
</evidence>
<evidence type="ECO:0000313" key="2">
    <source>
        <dbReference type="EMBL" id="KOS13257.1"/>
    </source>
</evidence>
<dbReference type="EMBL" id="LGAV01000007">
    <property type="protein sequence ID" value="KOS13257.1"/>
    <property type="molecule type" value="Genomic_DNA"/>
</dbReference>
<dbReference type="SUPFAM" id="SSF140125">
    <property type="entry name" value="Rabenosyn-5 Rab-binding domain-like"/>
    <property type="match status" value="1"/>
</dbReference>
<dbReference type="VEuPathDB" id="FungiDB:Malapachy_1460"/>
<protein>
    <recommendedName>
        <fullName evidence="1">Rabenosyn Rab binding domain-containing protein</fullName>
    </recommendedName>
</protein>
<dbReference type="InterPro" id="IPR021565">
    <property type="entry name" value="Rbsn_Rab-bd"/>
</dbReference>
<dbReference type="Pfam" id="PF11464">
    <property type="entry name" value="Rbsn"/>
    <property type="match status" value="1"/>
</dbReference>
<dbReference type="STRING" id="77020.A0A0M8MMS7"/>
<keyword evidence="3" id="KW-1185">Reference proteome</keyword>
<feature type="domain" description="Rabenosyn Rab binding" evidence="1">
    <location>
        <begin position="144"/>
        <end position="185"/>
    </location>
</feature>
<dbReference type="GeneID" id="28727839"/>
<name>A0A0M8MMS7_9BASI</name>
<accession>A0A0M8MMS7</accession>
<organism evidence="2 3">
    <name type="scientific">Malassezia pachydermatis</name>
    <dbReference type="NCBI Taxonomy" id="77020"/>
    <lineage>
        <taxon>Eukaryota</taxon>
        <taxon>Fungi</taxon>
        <taxon>Dikarya</taxon>
        <taxon>Basidiomycota</taxon>
        <taxon>Ustilaginomycotina</taxon>
        <taxon>Malasseziomycetes</taxon>
        <taxon>Malasseziales</taxon>
        <taxon>Malasseziaceae</taxon>
        <taxon>Malassezia</taxon>
    </lineage>
</organism>
<dbReference type="AlphaFoldDB" id="A0A0M8MMS7"/>
<dbReference type="RefSeq" id="XP_017990889.1">
    <property type="nucleotide sequence ID" value="XM_018135964.1"/>
</dbReference>
<evidence type="ECO:0000259" key="1">
    <source>
        <dbReference type="Pfam" id="PF11464"/>
    </source>
</evidence>
<comment type="caution">
    <text evidence="2">The sequence shown here is derived from an EMBL/GenBank/DDBJ whole genome shotgun (WGS) entry which is preliminary data.</text>
</comment>
<dbReference type="InterPro" id="IPR036531">
    <property type="entry name" value="Rbsn_Rab-bd_sf"/>
</dbReference>
<reference evidence="2 3" key="1">
    <citation type="submission" date="2015-07" db="EMBL/GenBank/DDBJ databases">
        <title>Draft Genome Sequence of Malassezia furfur CBS1878 and Malassezia pachydermatis CBS1879.</title>
        <authorList>
            <person name="Triana S."/>
            <person name="Ohm R."/>
            <person name="Gonzalez A."/>
            <person name="DeCock H."/>
            <person name="Restrepo S."/>
            <person name="Celis A."/>
        </authorList>
    </citation>
    <scope>NUCLEOTIDE SEQUENCE [LARGE SCALE GENOMIC DNA]</scope>
    <source>
        <strain evidence="2 3">CBS 1879</strain>
    </source>
</reference>
<sequence>MALISDYDALRHLQQEIDEALPNFHEMLLGLKKNDMDIALASTLRDNCALQADAIQARKDLLARFSQFDQLARKIERLPPTVHGLVSPTQKRLQQAIFSRATIYLQRNMFPLQSLPVARKEKSKSSPSTSATNLPLEAQQQINVLSEQEALLSSYLEAAKKARNLDDVLSLKQSQNEIRAEIEQIIAKHTM</sequence>
<dbReference type="Proteomes" id="UP000037751">
    <property type="component" value="Unassembled WGS sequence"/>
</dbReference>
<proteinExistence type="predicted"/>
<dbReference type="OrthoDB" id="166134at2759"/>